<dbReference type="Proteomes" id="UP000799324">
    <property type="component" value="Unassembled WGS sequence"/>
</dbReference>
<sequence>MLRHIKFVFILVSTISRALLRFAELIIRLDRIQDDFLLRVQEKHHTERLLDFGASLTLLLVLSSHAGHCISAAAFQAEDVTEE</sequence>
<organism evidence="1 2">
    <name type="scientific">Lophiostoma macrostomum CBS 122681</name>
    <dbReference type="NCBI Taxonomy" id="1314788"/>
    <lineage>
        <taxon>Eukaryota</taxon>
        <taxon>Fungi</taxon>
        <taxon>Dikarya</taxon>
        <taxon>Ascomycota</taxon>
        <taxon>Pezizomycotina</taxon>
        <taxon>Dothideomycetes</taxon>
        <taxon>Pleosporomycetidae</taxon>
        <taxon>Pleosporales</taxon>
        <taxon>Lophiostomataceae</taxon>
        <taxon>Lophiostoma</taxon>
    </lineage>
</organism>
<proteinExistence type="predicted"/>
<name>A0A6A6TPF5_9PLEO</name>
<evidence type="ECO:0000313" key="2">
    <source>
        <dbReference type="Proteomes" id="UP000799324"/>
    </source>
</evidence>
<accession>A0A6A6TPF5</accession>
<evidence type="ECO:0000313" key="1">
    <source>
        <dbReference type="EMBL" id="KAF2660474.1"/>
    </source>
</evidence>
<keyword evidence="2" id="KW-1185">Reference proteome</keyword>
<dbReference type="AlphaFoldDB" id="A0A6A6TPF5"/>
<gene>
    <name evidence="1" type="ORF">K491DRAFT_688230</name>
</gene>
<dbReference type="EMBL" id="MU004299">
    <property type="protein sequence ID" value="KAF2660474.1"/>
    <property type="molecule type" value="Genomic_DNA"/>
</dbReference>
<protein>
    <submittedName>
        <fullName evidence="1">Uncharacterized protein</fullName>
    </submittedName>
</protein>
<reference evidence="1" key="1">
    <citation type="journal article" date="2020" name="Stud. Mycol.">
        <title>101 Dothideomycetes genomes: a test case for predicting lifestyles and emergence of pathogens.</title>
        <authorList>
            <person name="Haridas S."/>
            <person name="Albert R."/>
            <person name="Binder M."/>
            <person name="Bloem J."/>
            <person name="Labutti K."/>
            <person name="Salamov A."/>
            <person name="Andreopoulos B."/>
            <person name="Baker S."/>
            <person name="Barry K."/>
            <person name="Bills G."/>
            <person name="Bluhm B."/>
            <person name="Cannon C."/>
            <person name="Castanera R."/>
            <person name="Culley D."/>
            <person name="Daum C."/>
            <person name="Ezra D."/>
            <person name="Gonzalez J."/>
            <person name="Henrissat B."/>
            <person name="Kuo A."/>
            <person name="Liang C."/>
            <person name="Lipzen A."/>
            <person name="Lutzoni F."/>
            <person name="Magnuson J."/>
            <person name="Mondo S."/>
            <person name="Nolan M."/>
            <person name="Ohm R."/>
            <person name="Pangilinan J."/>
            <person name="Park H.-J."/>
            <person name="Ramirez L."/>
            <person name="Alfaro M."/>
            <person name="Sun H."/>
            <person name="Tritt A."/>
            <person name="Yoshinaga Y."/>
            <person name="Zwiers L.-H."/>
            <person name="Turgeon B."/>
            <person name="Goodwin S."/>
            <person name="Spatafora J."/>
            <person name="Crous P."/>
            <person name="Grigoriev I."/>
        </authorList>
    </citation>
    <scope>NUCLEOTIDE SEQUENCE</scope>
    <source>
        <strain evidence="1">CBS 122681</strain>
    </source>
</reference>